<feature type="domain" description="Carbohydrate-binding" evidence="2">
    <location>
        <begin position="622"/>
        <end position="763"/>
    </location>
</feature>
<evidence type="ECO:0000313" key="3">
    <source>
        <dbReference type="EMBL" id="MBB5035359.1"/>
    </source>
</evidence>
<dbReference type="InterPro" id="IPR010502">
    <property type="entry name" value="Carb-bd_dom_fam9"/>
</dbReference>
<dbReference type="EMBL" id="JACHIG010000016">
    <property type="protein sequence ID" value="MBB5035359.1"/>
    <property type="molecule type" value="Genomic_DNA"/>
</dbReference>
<dbReference type="InterPro" id="IPR011990">
    <property type="entry name" value="TPR-like_helical_dom_sf"/>
</dbReference>
<dbReference type="RefSeq" id="WP_184344068.1">
    <property type="nucleotide sequence ID" value="NZ_JACHIG010000016.1"/>
</dbReference>
<dbReference type="PANTHER" id="PTHR47406">
    <property type="entry name" value="COAGULATION FACTOR 5/8 TYPE, C-TERMINAL"/>
    <property type="match status" value="1"/>
</dbReference>
<dbReference type="Pfam" id="PF06452">
    <property type="entry name" value="CBM9_1"/>
    <property type="match status" value="1"/>
</dbReference>
<reference evidence="3 4" key="1">
    <citation type="submission" date="2020-08" db="EMBL/GenBank/DDBJ databases">
        <title>Genomic Encyclopedia of Type Strains, Phase IV (KMG-IV): sequencing the most valuable type-strain genomes for metagenomic binning, comparative biology and taxonomic classification.</title>
        <authorList>
            <person name="Goeker M."/>
        </authorList>
    </citation>
    <scope>NUCLEOTIDE SEQUENCE [LARGE SCALE GENOMIC DNA]</scope>
    <source>
        <strain evidence="3 4">DSM 12252</strain>
    </source>
</reference>
<dbReference type="GO" id="GO:0016052">
    <property type="term" value="P:carbohydrate catabolic process"/>
    <property type="evidence" value="ECO:0007669"/>
    <property type="project" value="InterPro"/>
</dbReference>
<accession>A0A7W8DME7</accession>
<dbReference type="Proteomes" id="UP000590740">
    <property type="component" value="Unassembled WGS sequence"/>
</dbReference>
<dbReference type="GO" id="GO:0030246">
    <property type="term" value="F:carbohydrate binding"/>
    <property type="evidence" value="ECO:0007669"/>
    <property type="project" value="InterPro"/>
</dbReference>
<name>A0A7W8DME7_9BACT</name>
<dbReference type="PANTHER" id="PTHR47406:SF2">
    <property type="entry name" value="ALPHA GLUCURONIDASE N-TERMINAL DOMAIN-CONTAINING PROTEIN"/>
    <property type="match status" value="1"/>
</dbReference>
<evidence type="ECO:0000313" key="4">
    <source>
        <dbReference type="Proteomes" id="UP000590740"/>
    </source>
</evidence>
<feature type="chain" id="PRO_5031366057" description="Carbohydrate-binding domain-containing protein" evidence="1">
    <location>
        <begin position="23"/>
        <end position="1054"/>
    </location>
</feature>
<dbReference type="SUPFAM" id="SSF48452">
    <property type="entry name" value="TPR-like"/>
    <property type="match status" value="1"/>
</dbReference>
<dbReference type="InterPro" id="IPR032287">
    <property type="entry name" value="DUF4838"/>
</dbReference>
<proteinExistence type="predicted"/>
<dbReference type="SUPFAM" id="SSF49344">
    <property type="entry name" value="CBD9-like"/>
    <property type="match status" value="1"/>
</dbReference>
<gene>
    <name evidence="3" type="ORF">HNQ65_004969</name>
</gene>
<dbReference type="CDD" id="cd09620">
    <property type="entry name" value="CBM9_like_3"/>
    <property type="match status" value="1"/>
</dbReference>
<evidence type="ECO:0000256" key="1">
    <source>
        <dbReference type="SAM" id="SignalP"/>
    </source>
</evidence>
<comment type="caution">
    <text evidence="3">The sequence shown here is derived from an EMBL/GenBank/DDBJ whole genome shotgun (WGS) entry which is preliminary data.</text>
</comment>
<protein>
    <recommendedName>
        <fullName evidence="2">Carbohydrate-binding domain-containing protein</fullName>
    </recommendedName>
</protein>
<dbReference type="Gene3D" id="2.60.40.1190">
    <property type="match status" value="1"/>
</dbReference>
<keyword evidence="4" id="KW-1185">Reference proteome</keyword>
<dbReference type="AlphaFoldDB" id="A0A7W8DME7"/>
<evidence type="ECO:0000259" key="2">
    <source>
        <dbReference type="Pfam" id="PF06452"/>
    </source>
</evidence>
<sequence>MRPTTTAPLFAAAFLTLSSLQAADVHIVQDGQPRAEIIITENPTRMQRVAAQEFRTNIEKISGARLPIVTQPSGKAVKVFIGASKLNPVKAEGLKDGAYRMQSGADWLALVGDDTDFVPTDPWARHNGDIPRAQAEFQKIVAAPYGMPNPGLYKNKLRLPGDTGKADGAATAKNETLDIWGLDERGSFNAVTAFFHKLGARWYLPGELGEVMPSMKTIALPPMDETVKPDFPLRQFNFRFATAGYDTSMWMMHLGTRNDDRWLIAHGMDGMTGNDATFAAHPEWFALYGGKRDYTRGSSTNQLCYSNDELFRETVRYARALLDTYPVKSVSIMPPDGYTSICQCEKCKGKDSPERNERGLLSDYVWDFVNRVAKEIGKSHPQAKVLNCAYGVYTLPPLKIGKLEPNVVVCIVGGRRPLNKAARKSDEQSAPEALRAAWAKKTDTPLMIFENYPFTDRGWYLPAFAPHALGDSVNATKGLSQGEDIWLSARQDFKEVGIGFNHFMVYFTARMYWGGRNADVDAMFREYCQLFYGPAAQEMQAFFTYCEEHWNAMEDDKAQADAALALFAKAQAQADAVSVHGKRIALIDDFLKGLRMKCQQLAQQRGPVPIVRLVGEAKDIVIDGKLDDAYWQNCPAASTGKLRELQTGRVPTFGTSFKVGWQRGSLCVAIRCDEHPGDKPNNTTTRDDDQALWHGDAVEIELATETHSYYQIAISPAGHIVDLDRGAARDRWFEWDAKAEVATHIADDHWTAEIRIPVTQDENDPLHQVIGREPTPSLPWHINVCRQRIREDGQELSALSPTGTEGFHEPLKFAHFYHGNSRAFPEDPAVTDFALSFRDATQKRQAEAFLKLAEGKITPFQKATALEQAAAYSRGEAAPIIERIPVEAVKKAAQMQFLLAQSKAPEVIAQFADEDFNKWPFWKRGAGYHTRGYAYSIVKQGDKAEADLSAALPWTSEPRTRDALLLALGQNRERNLHDDAQALAAYEAIVAERAHIGGADEYGALQGIARILTRRGKYDEAMAALNRAEPDKLRGVWRDNIQKSIDEVQKARGQ</sequence>
<dbReference type="Gene3D" id="1.25.40.10">
    <property type="entry name" value="Tetratricopeptide repeat domain"/>
    <property type="match status" value="1"/>
</dbReference>
<dbReference type="GO" id="GO:0004553">
    <property type="term" value="F:hydrolase activity, hydrolyzing O-glycosyl compounds"/>
    <property type="evidence" value="ECO:0007669"/>
    <property type="project" value="InterPro"/>
</dbReference>
<feature type="signal peptide" evidence="1">
    <location>
        <begin position="1"/>
        <end position="22"/>
    </location>
</feature>
<keyword evidence="1" id="KW-0732">Signal</keyword>
<dbReference type="Pfam" id="PF16126">
    <property type="entry name" value="DUF4838"/>
    <property type="match status" value="1"/>
</dbReference>
<organism evidence="3 4">
    <name type="scientific">Prosthecobacter vanneervenii</name>
    <dbReference type="NCBI Taxonomy" id="48466"/>
    <lineage>
        <taxon>Bacteria</taxon>
        <taxon>Pseudomonadati</taxon>
        <taxon>Verrucomicrobiota</taxon>
        <taxon>Verrucomicrobiia</taxon>
        <taxon>Verrucomicrobiales</taxon>
        <taxon>Verrucomicrobiaceae</taxon>
        <taxon>Prosthecobacter</taxon>
    </lineage>
</organism>